<reference evidence="6" key="1">
    <citation type="submission" date="2022-11" db="EMBL/GenBank/DDBJ databases">
        <title>Centuries of genome instability and evolution in soft-shell clam transmissible cancer (bioRxiv).</title>
        <authorList>
            <person name="Hart S.F.M."/>
            <person name="Yonemitsu M.A."/>
            <person name="Giersch R.M."/>
            <person name="Beal B.F."/>
            <person name="Arriagada G."/>
            <person name="Davis B.W."/>
            <person name="Ostrander E.A."/>
            <person name="Goff S.P."/>
            <person name="Metzger M.J."/>
        </authorList>
    </citation>
    <scope>NUCLEOTIDE SEQUENCE</scope>
    <source>
        <strain evidence="6">MELC-2E11</strain>
        <tissue evidence="6">Siphon/mantle</tissue>
    </source>
</reference>
<gene>
    <name evidence="6" type="ORF">MAR_018715</name>
</gene>
<dbReference type="InterPro" id="IPR027806">
    <property type="entry name" value="HARBI1_dom"/>
</dbReference>
<name>A0ABY7EIL6_MYAAR</name>
<evidence type="ECO:0000313" key="7">
    <source>
        <dbReference type="Proteomes" id="UP001164746"/>
    </source>
</evidence>
<evidence type="ECO:0000256" key="1">
    <source>
        <dbReference type="ARBA" id="ARBA00001968"/>
    </source>
</evidence>
<keyword evidence="3" id="KW-1133">Transmembrane helix</keyword>
<feature type="domain" description="Transposase Helix-turn-helix" evidence="5">
    <location>
        <begin position="89"/>
        <end position="133"/>
    </location>
</feature>
<comment type="cofactor">
    <cofactor evidence="1">
        <name>a divalent metal cation</name>
        <dbReference type="ChEBI" id="CHEBI:60240"/>
    </cofactor>
</comment>
<sequence length="280" mass="31219">MQCDTDPLIEENQHLREENERLTKELKMMKWGVNKIKDDDKATRFYSGLPTFAVFMCLYSFLLPKAKTMQYWNGANTPVKDRQKPQSSSLTLIEQLFAVLLRLKVGLLVQDIADRFSISNSSFSNIFITWICLSHEEMKVINVIPSRNIINETMPTKCTEIFIQRSSSLINQNLTFSNYKHHNTMKFLIGITPSGVISFVSEAWGSTQQSHTMEGLSLPSSPAPGHKYDESCRVLGQNLNLHNIMALIFSKMGSGIVSTSISCTAGGALSGIGATCAIPI</sequence>
<proteinExistence type="predicted"/>
<dbReference type="PANTHER" id="PTHR23080">
    <property type="entry name" value="THAP DOMAIN PROTEIN"/>
    <property type="match status" value="1"/>
</dbReference>
<evidence type="ECO:0000259" key="5">
    <source>
        <dbReference type="Pfam" id="PF13613"/>
    </source>
</evidence>
<evidence type="ECO:0000259" key="4">
    <source>
        <dbReference type="Pfam" id="PF13359"/>
    </source>
</evidence>
<organism evidence="6 7">
    <name type="scientific">Mya arenaria</name>
    <name type="common">Soft-shell clam</name>
    <dbReference type="NCBI Taxonomy" id="6604"/>
    <lineage>
        <taxon>Eukaryota</taxon>
        <taxon>Metazoa</taxon>
        <taxon>Spiralia</taxon>
        <taxon>Lophotrochozoa</taxon>
        <taxon>Mollusca</taxon>
        <taxon>Bivalvia</taxon>
        <taxon>Autobranchia</taxon>
        <taxon>Heteroconchia</taxon>
        <taxon>Euheterodonta</taxon>
        <taxon>Imparidentia</taxon>
        <taxon>Neoheterodontei</taxon>
        <taxon>Myida</taxon>
        <taxon>Myoidea</taxon>
        <taxon>Myidae</taxon>
        <taxon>Mya</taxon>
    </lineage>
</organism>
<feature type="non-terminal residue" evidence="6">
    <location>
        <position position="280"/>
    </location>
</feature>
<dbReference type="Proteomes" id="UP001164746">
    <property type="component" value="Chromosome 6"/>
</dbReference>
<accession>A0ABY7EIL6</accession>
<keyword evidence="7" id="KW-1185">Reference proteome</keyword>
<keyword evidence="3" id="KW-0812">Transmembrane</keyword>
<evidence type="ECO:0000256" key="3">
    <source>
        <dbReference type="SAM" id="Phobius"/>
    </source>
</evidence>
<feature type="transmembrane region" description="Helical" evidence="3">
    <location>
        <begin position="45"/>
        <end position="63"/>
    </location>
</feature>
<dbReference type="Pfam" id="PF13359">
    <property type="entry name" value="DDE_Tnp_4"/>
    <property type="match status" value="1"/>
</dbReference>
<protein>
    <recommendedName>
        <fullName evidence="8">Transposase Helix-turn-helix domain-containing protein</fullName>
    </recommendedName>
</protein>
<dbReference type="Pfam" id="PF13613">
    <property type="entry name" value="HTH_Tnp_4"/>
    <property type="match status" value="1"/>
</dbReference>
<evidence type="ECO:0000313" key="6">
    <source>
        <dbReference type="EMBL" id="WAR08757.1"/>
    </source>
</evidence>
<evidence type="ECO:0000256" key="2">
    <source>
        <dbReference type="ARBA" id="ARBA00022723"/>
    </source>
</evidence>
<dbReference type="InterPro" id="IPR027805">
    <property type="entry name" value="Transposase_HTH_dom"/>
</dbReference>
<keyword evidence="3" id="KW-0472">Membrane</keyword>
<keyword evidence="2" id="KW-0479">Metal-binding</keyword>
<dbReference type="EMBL" id="CP111017">
    <property type="protein sequence ID" value="WAR08757.1"/>
    <property type="molecule type" value="Genomic_DNA"/>
</dbReference>
<evidence type="ECO:0008006" key="8">
    <source>
        <dbReference type="Google" id="ProtNLM"/>
    </source>
</evidence>
<feature type="domain" description="DDE Tnp4" evidence="4">
    <location>
        <begin position="158"/>
        <end position="207"/>
    </location>
</feature>